<keyword evidence="6" id="KW-0460">Magnesium</keyword>
<gene>
    <name evidence="10" type="ORF">SAMN04488071_0862</name>
</gene>
<dbReference type="OrthoDB" id="9811476at2"/>
<protein>
    <submittedName>
        <fullName evidence="10">Threonine dehydratase</fullName>
    </submittedName>
</protein>
<comment type="cofactor">
    <cofactor evidence="3">
        <name>Mn(2+)</name>
        <dbReference type="ChEBI" id="CHEBI:29035"/>
    </cofactor>
</comment>
<comment type="similarity">
    <text evidence="5">Belongs to the serine/threonine dehydratase family.</text>
</comment>
<keyword evidence="11" id="KW-1185">Reference proteome</keyword>
<evidence type="ECO:0000256" key="6">
    <source>
        <dbReference type="ARBA" id="ARBA00022842"/>
    </source>
</evidence>
<sequence>MTYAISYDDILSAAEQIRGVAVRTPLIESPTLNARVSGRVLIKPENLQRVGAFKFRGAYNRLSRLTDEEKARGVVAFSSGNHAQGIAHAAELLGIKATIVMPKDAPELKLANTRGYGADVVLYDRYNENREEVAARVVGDSGATVVPPYNDPFIMAGQGTVGLEIAEDLEAMGITPDQAVINCGGGGLCSGAYMALYKHFPGLDGYVVEPEAFDDVTRSLISGTIEQVDFGARSVCDALLTPSAGDLTFPIMRDLGLKGVTVSDDEALDAVAYAAISMKLVGEPGGVASLATLLAGKVACQGKTTVIVISGGNIEPAQLQACLERTVS</sequence>
<dbReference type="PANTHER" id="PTHR43050:SF1">
    <property type="entry name" value="SERINE RACEMASE"/>
    <property type="match status" value="1"/>
</dbReference>
<dbReference type="AlphaFoldDB" id="A0A1G6VUQ0"/>
<evidence type="ECO:0000256" key="8">
    <source>
        <dbReference type="ARBA" id="ARBA00023239"/>
    </source>
</evidence>
<dbReference type="Pfam" id="PF00291">
    <property type="entry name" value="PALP"/>
    <property type="match status" value="1"/>
</dbReference>
<evidence type="ECO:0000256" key="2">
    <source>
        <dbReference type="ARBA" id="ARBA00001933"/>
    </source>
</evidence>
<reference evidence="10 11" key="1">
    <citation type="submission" date="2016-10" db="EMBL/GenBank/DDBJ databases">
        <authorList>
            <person name="de Groot N.N."/>
        </authorList>
    </citation>
    <scope>NUCLEOTIDE SEQUENCE [LARGE SCALE GENOMIC DNA]</scope>
    <source>
        <strain evidence="10 11">CGMCC 1.9109</strain>
    </source>
</reference>
<evidence type="ECO:0000256" key="1">
    <source>
        <dbReference type="ARBA" id="ARBA00001913"/>
    </source>
</evidence>
<evidence type="ECO:0000259" key="9">
    <source>
        <dbReference type="Pfam" id="PF00291"/>
    </source>
</evidence>
<comment type="cofactor">
    <cofactor evidence="2">
        <name>pyridoxal 5'-phosphate</name>
        <dbReference type="ChEBI" id="CHEBI:597326"/>
    </cofactor>
</comment>
<dbReference type="InterPro" id="IPR001926">
    <property type="entry name" value="TrpB-like_PALP"/>
</dbReference>
<keyword evidence="8" id="KW-0456">Lyase</keyword>
<dbReference type="GO" id="GO:0030378">
    <property type="term" value="F:serine racemase activity"/>
    <property type="evidence" value="ECO:0007669"/>
    <property type="project" value="TreeGrafter"/>
</dbReference>
<dbReference type="GO" id="GO:0003941">
    <property type="term" value="F:L-serine ammonia-lyase activity"/>
    <property type="evidence" value="ECO:0007669"/>
    <property type="project" value="TreeGrafter"/>
</dbReference>
<dbReference type="Gene3D" id="3.40.50.1100">
    <property type="match status" value="2"/>
</dbReference>
<accession>A0A1G6VUQ0</accession>
<name>A0A1G6VUQ0_9PROT</name>
<evidence type="ECO:0000313" key="10">
    <source>
        <dbReference type="EMBL" id="SDD57301.1"/>
    </source>
</evidence>
<evidence type="ECO:0000256" key="3">
    <source>
        <dbReference type="ARBA" id="ARBA00001936"/>
    </source>
</evidence>
<dbReference type="PROSITE" id="PS00165">
    <property type="entry name" value="DEHYDRATASE_SER_THR"/>
    <property type="match status" value="1"/>
</dbReference>
<dbReference type="InterPro" id="IPR036052">
    <property type="entry name" value="TrpB-like_PALP_sf"/>
</dbReference>
<dbReference type="CDD" id="cd01562">
    <property type="entry name" value="Thr-dehyd"/>
    <property type="match status" value="1"/>
</dbReference>
<keyword evidence="7" id="KW-0663">Pyridoxal phosphate</keyword>
<organism evidence="10 11">
    <name type="scientific">Kordiimonas lacus</name>
    <dbReference type="NCBI Taxonomy" id="637679"/>
    <lineage>
        <taxon>Bacteria</taxon>
        <taxon>Pseudomonadati</taxon>
        <taxon>Pseudomonadota</taxon>
        <taxon>Alphaproteobacteria</taxon>
        <taxon>Kordiimonadales</taxon>
        <taxon>Kordiimonadaceae</taxon>
        <taxon>Kordiimonas</taxon>
    </lineage>
</organism>
<comment type="cofactor">
    <cofactor evidence="4">
        <name>Mg(2+)</name>
        <dbReference type="ChEBI" id="CHEBI:18420"/>
    </cofactor>
</comment>
<dbReference type="Proteomes" id="UP000183685">
    <property type="component" value="Unassembled WGS sequence"/>
</dbReference>
<dbReference type="SUPFAM" id="SSF53686">
    <property type="entry name" value="Tryptophan synthase beta subunit-like PLP-dependent enzymes"/>
    <property type="match status" value="1"/>
</dbReference>
<dbReference type="FunFam" id="3.40.50.1100:FF:000005">
    <property type="entry name" value="Threonine dehydratase catabolic"/>
    <property type="match status" value="1"/>
</dbReference>
<evidence type="ECO:0000313" key="11">
    <source>
        <dbReference type="Proteomes" id="UP000183685"/>
    </source>
</evidence>
<evidence type="ECO:0000256" key="4">
    <source>
        <dbReference type="ARBA" id="ARBA00001946"/>
    </source>
</evidence>
<dbReference type="GO" id="GO:0070179">
    <property type="term" value="P:D-serine biosynthetic process"/>
    <property type="evidence" value="ECO:0007669"/>
    <property type="project" value="TreeGrafter"/>
</dbReference>
<dbReference type="InterPro" id="IPR000634">
    <property type="entry name" value="Ser/Thr_deHydtase_PyrdxlP-BS"/>
</dbReference>
<dbReference type="GO" id="GO:0005524">
    <property type="term" value="F:ATP binding"/>
    <property type="evidence" value="ECO:0007669"/>
    <property type="project" value="TreeGrafter"/>
</dbReference>
<dbReference type="EMBL" id="FNAK01000002">
    <property type="protein sequence ID" value="SDD57301.1"/>
    <property type="molecule type" value="Genomic_DNA"/>
</dbReference>
<dbReference type="RefSeq" id="WP_068305683.1">
    <property type="nucleotide sequence ID" value="NZ_FNAK01000002.1"/>
</dbReference>
<comment type="cofactor">
    <cofactor evidence="1">
        <name>Ca(2+)</name>
        <dbReference type="ChEBI" id="CHEBI:29108"/>
    </cofactor>
</comment>
<evidence type="ECO:0000256" key="7">
    <source>
        <dbReference type="ARBA" id="ARBA00022898"/>
    </source>
</evidence>
<evidence type="ECO:0000256" key="5">
    <source>
        <dbReference type="ARBA" id="ARBA00010869"/>
    </source>
</evidence>
<dbReference type="GO" id="GO:0018114">
    <property type="term" value="F:threonine racemase activity"/>
    <property type="evidence" value="ECO:0007669"/>
    <property type="project" value="TreeGrafter"/>
</dbReference>
<dbReference type="PANTHER" id="PTHR43050">
    <property type="entry name" value="SERINE / THREONINE RACEMASE FAMILY MEMBER"/>
    <property type="match status" value="1"/>
</dbReference>
<dbReference type="STRING" id="637679.GCA_001550055_02577"/>
<dbReference type="GO" id="GO:0030170">
    <property type="term" value="F:pyridoxal phosphate binding"/>
    <property type="evidence" value="ECO:0007669"/>
    <property type="project" value="InterPro"/>
</dbReference>
<feature type="domain" description="Tryptophan synthase beta chain-like PALP" evidence="9">
    <location>
        <begin position="22"/>
        <end position="311"/>
    </location>
</feature>
<dbReference type="GO" id="GO:0000287">
    <property type="term" value="F:magnesium ion binding"/>
    <property type="evidence" value="ECO:0007669"/>
    <property type="project" value="TreeGrafter"/>
</dbReference>
<proteinExistence type="inferred from homology"/>